<accession>A0A1Q9H6E5</accession>
<dbReference type="GO" id="GO:0005886">
    <property type="term" value="C:plasma membrane"/>
    <property type="evidence" value="ECO:0007669"/>
    <property type="project" value="UniProtKB-SubCell"/>
</dbReference>
<proteinExistence type="predicted"/>
<gene>
    <name evidence="4" type="ORF">IC627_10695</name>
    <name evidence="3" type="ORF">PDPUS_1_01029</name>
</gene>
<dbReference type="EMBL" id="CP061854">
    <property type="protein sequence ID" value="QOD55780.1"/>
    <property type="molecule type" value="Genomic_DNA"/>
</dbReference>
<comment type="subcellular location">
    <subcellularLocation>
        <location evidence="1">Cell inner membrane</location>
        <topology evidence="1">Multi-pass membrane protein</topology>
    </subcellularLocation>
</comment>
<evidence type="ECO:0000313" key="5">
    <source>
        <dbReference type="Proteomes" id="UP000218676"/>
    </source>
</evidence>
<dbReference type="PANTHER" id="PTHR35813:SF1">
    <property type="entry name" value="INNER MEMBRANE PROTEIN YBAN"/>
    <property type="match status" value="1"/>
</dbReference>
<evidence type="ECO:0000313" key="4">
    <source>
        <dbReference type="EMBL" id="QOD55780.1"/>
    </source>
</evidence>
<dbReference type="EMBL" id="AP018045">
    <property type="protein sequence ID" value="BAX52403.1"/>
    <property type="molecule type" value="Genomic_DNA"/>
</dbReference>
<name>A0A1Q9H6E5_PHODP</name>
<keyword evidence="2" id="KW-0812">Transmembrane</keyword>
<dbReference type="PANTHER" id="PTHR35813">
    <property type="entry name" value="INNER MEMBRANE PROTEIN YBAN"/>
    <property type="match status" value="1"/>
</dbReference>
<evidence type="ECO:0000256" key="2">
    <source>
        <dbReference type="SAM" id="Phobius"/>
    </source>
</evidence>
<feature type="transmembrane region" description="Helical" evidence="2">
    <location>
        <begin position="6"/>
        <end position="30"/>
    </location>
</feature>
<evidence type="ECO:0000313" key="6">
    <source>
        <dbReference type="Proteomes" id="UP000516656"/>
    </source>
</evidence>
<dbReference type="RefSeq" id="WP_044176171.1">
    <property type="nucleotide sequence ID" value="NZ_AP018045.1"/>
</dbReference>
<keyword evidence="2" id="KW-1133">Transmembrane helix</keyword>
<protein>
    <recommendedName>
        <fullName evidence="1">Inner membrane protein</fullName>
    </recommendedName>
</protein>
<keyword evidence="1" id="KW-1003">Cell membrane</keyword>
<reference evidence="3" key="1">
    <citation type="journal article" date="2017" name="Genome Announc.">
        <title>Whole-Genome Sequence of Photobacterium damselae subsp. piscicida Strain 91-197, Isolated from Hybrid Striped Bass (Morone sp.) in the United States.</title>
        <authorList>
            <person name="Teru Y."/>
            <person name="Hikima J."/>
            <person name="Kono T."/>
            <person name="Sakai M."/>
            <person name="Takano T."/>
            <person name="Hawke J.P."/>
            <person name="Takeyama H."/>
            <person name="Aoki T."/>
        </authorList>
    </citation>
    <scope>NUCLEOTIDE SEQUENCE</scope>
    <source>
        <strain evidence="3">91-197</strain>
    </source>
</reference>
<reference evidence="4 6" key="3">
    <citation type="submission" date="2020-09" db="EMBL/GenBank/DDBJ databases">
        <title>Complete, closed and curated genome sequences of Photobacterium damselae subsp. piscicida isolates from Australia indicate localised evolution and additional plasmid-borne pathogenicity mechanisms.</title>
        <authorList>
            <person name="Baseggio L."/>
            <person name="Silayeva O."/>
            <person name="Buller N."/>
            <person name="Landos M."/>
            <person name="Engelstaedter J."/>
            <person name="Barnes A.C."/>
        </authorList>
    </citation>
    <scope>NUCLEOTIDE SEQUENCE [LARGE SCALE GENOMIC DNA]</scope>
    <source>
        <strain evidence="4 6">AS-16-0540-1</strain>
    </source>
</reference>
<dbReference type="AlphaFoldDB" id="A0A1Q9H6E5"/>
<dbReference type="Proteomes" id="UP000218676">
    <property type="component" value="Chromosome 1"/>
</dbReference>
<sequence>MKQSAIRIGLLVIGWACVILGTIGIFLPLLPTTPFLLLASACFMKGSPKLNDWLMNHKTFGPILHNWHQNRAISSVVKRRANITMVLSFLLSISLVPLWWHKLLLFVMGITLLCWFNRLPVVDSVAAPVEKQ</sequence>
<evidence type="ECO:0000313" key="3">
    <source>
        <dbReference type="EMBL" id="BAX52403.1"/>
    </source>
</evidence>
<organism evidence="3 5">
    <name type="scientific">Photobacterium damsela subsp. piscicida</name>
    <name type="common">Pasteurella piscicida</name>
    <dbReference type="NCBI Taxonomy" id="38294"/>
    <lineage>
        <taxon>Bacteria</taxon>
        <taxon>Pseudomonadati</taxon>
        <taxon>Pseudomonadota</taxon>
        <taxon>Gammaproteobacteria</taxon>
        <taxon>Vibrionales</taxon>
        <taxon>Vibrionaceae</taxon>
        <taxon>Photobacterium</taxon>
    </lineage>
</organism>
<keyword evidence="1 2" id="KW-0472">Membrane</keyword>
<keyword evidence="1" id="KW-0997">Cell inner membrane</keyword>
<evidence type="ECO:0000256" key="1">
    <source>
        <dbReference type="PIRNR" id="PIRNR016789"/>
    </source>
</evidence>
<feature type="transmembrane region" description="Helical" evidence="2">
    <location>
        <begin position="106"/>
        <end position="129"/>
    </location>
</feature>
<dbReference type="PIRSF" id="PIRSF016789">
    <property type="entry name" value="DUF454"/>
    <property type="match status" value="1"/>
</dbReference>
<reference evidence="5" key="2">
    <citation type="submission" date="2017-05" db="EMBL/GenBank/DDBJ databases">
        <title>Whole genome sequence of fish pathogenic bacteria, Photobacterium damselae subsp. piscicida, strain 91-197, isolated from hybrid striped bass (Morone sp.) in USA.</title>
        <authorList>
            <person name="Teru Y."/>
            <person name="Hikima J."/>
            <person name="Kono T."/>
            <person name="Sakai M."/>
            <person name="Takano T."/>
            <person name="Hawke J.P."/>
            <person name="Takeyama H."/>
            <person name="Aoki T."/>
        </authorList>
    </citation>
    <scope>NUCLEOTIDE SEQUENCE [LARGE SCALE GENOMIC DNA]</scope>
    <source>
        <strain evidence="5">91-197</strain>
    </source>
</reference>
<dbReference type="Proteomes" id="UP000516656">
    <property type="component" value="Chromosome 1"/>
</dbReference>
<dbReference type="Pfam" id="PF04304">
    <property type="entry name" value="DUF454"/>
    <property type="match status" value="1"/>
</dbReference>
<dbReference type="InterPro" id="IPR007401">
    <property type="entry name" value="DUF454"/>
</dbReference>